<feature type="domain" description="RING-type" evidence="5">
    <location>
        <begin position="131"/>
        <end position="169"/>
    </location>
</feature>
<dbReference type="PANTHER" id="PTHR23327:SF42">
    <property type="entry name" value="LON PEPTIDASE N-TERMINAL DOMAIN AND RING FINGER PROTEIN C14F5.10C"/>
    <property type="match status" value="1"/>
</dbReference>
<evidence type="ECO:0000256" key="1">
    <source>
        <dbReference type="ARBA" id="ARBA00022723"/>
    </source>
</evidence>
<evidence type="ECO:0000259" key="5">
    <source>
        <dbReference type="PROSITE" id="PS50089"/>
    </source>
</evidence>
<dbReference type="InterPro" id="IPR015947">
    <property type="entry name" value="PUA-like_sf"/>
</dbReference>
<evidence type="ECO:0000313" key="8">
    <source>
        <dbReference type="Proteomes" id="UP000247409"/>
    </source>
</evidence>
<dbReference type="InterPro" id="IPR017907">
    <property type="entry name" value="Znf_RING_CS"/>
</dbReference>
<dbReference type="GO" id="GO:0061630">
    <property type="term" value="F:ubiquitin protein ligase activity"/>
    <property type="evidence" value="ECO:0007669"/>
    <property type="project" value="TreeGrafter"/>
</dbReference>
<dbReference type="Pfam" id="PF02190">
    <property type="entry name" value="LON_substr_bdg"/>
    <property type="match status" value="1"/>
</dbReference>
<dbReference type="GO" id="GO:0008270">
    <property type="term" value="F:zinc ion binding"/>
    <property type="evidence" value="ECO:0007669"/>
    <property type="project" value="UniProtKB-KW"/>
</dbReference>
<dbReference type="CDD" id="cd16514">
    <property type="entry name" value="RING-HC_LONFs_rpt2"/>
    <property type="match status" value="1"/>
</dbReference>
<dbReference type="SMART" id="SM00464">
    <property type="entry name" value="LON"/>
    <property type="match status" value="1"/>
</dbReference>
<dbReference type="Gene3D" id="3.30.40.10">
    <property type="entry name" value="Zinc/RING finger domain, C3HC4 (zinc finger)"/>
    <property type="match status" value="1"/>
</dbReference>
<keyword evidence="2 4" id="KW-0863">Zinc-finger</keyword>
<name>A0A2V3ITN9_9FLOR</name>
<dbReference type="InterPro" id="IPR046336">
    <property type="entry name" value="Lon_prtase_N_sf"/>
</dbReference>
<dbReference type="Pfam" id="PF13923">
    <property type="entry name" value="zf-C3HC4_2"/>
    <property type="match status" value="1"/>
</dbReference>
<evidence type="ECO:0000256" key="4">
    <source>
        <dbReference type="PROSITE-ProRule" id="PRU00175"/>
    </source>
</evidence>
<keyword evidence="3" id="KW-0862">Zinc</keyword>
<feature type="domain" description="Lon N-terminal" evidence="6">
    <location>
        <begin position="216"/>
        <end position="415"/>
    </location>
</feature>
<dbReference type="PROSITE" id="PS00518">
    <property type="entry name" value="ZF_RING_1"/>
    <property type="match status" value="1"/>
</dbReference>
<dbReference type="InterPro" id="IPR001841">
    <property type="entry name" value="Znf_RING"/>
</dbReference>
<dbReference type="PANTHER" id="PTHR23327">
    <property type="entry name" value="RING FINGER PROTEIN 127"/>
    <property type="match status" value="1"/>
</dbReference>
<dbReference type="SMART" id="SM00184">
    <property type="entry name" value="RING"/>
    <property type="match status" value="1"/>
</dbReference>
<sequence>MPPKPKAPANTTKCICVGACVGFECVKQRSTALVTFGRSEEALSLVEKAIQESTNDRQLLENLETVYGAIKSSERRNKPLNAAAITANVEDECTGHRKSSDVGDIPNESTAKRRRVDNDSFVSTLADHFDCILCSKLLYEPVTTCCGHTFCRACLCRAVDNSDACPMCRTILHLEDPSAMPITNVLRTAIMHCFPDEYDIRRKETEADAPSAENALNRLPLFPLNAVVFPMQRFPMHIFEPRYRLMLRRILKGSRKFGLVAFKRTSDGGSEMCDVGCVLEVTKAERFPDGRSLIQTVARERFKVKGRIEVDGYYVGRTEVYEDTEETDSEEVREVEQRVRTILGGLLERGAQLPPIQHALRRAGQVPTEVQGAAALGMWLAGMLVTDLNERQQMLELQNSKKRLLEMEGVVSRFRESLLGASGLESRECCIQ</sequence>
<evidence type="ECO:0000256" key="3">
    <source>
        <dbReference type="ARBA" id="ARBA00022833"/>
    </source>
</evidence>
<dbReference type="PROSITE" id="PS51787">
    <property type="entry name" value="LON_N"/>
    <property type="match status" value="1"/>
</dbReference>
<dbReference type="InterPro" id="IPR013083">
    <property type="entry name" value="Znf_RING/FYVE/PHD"/>
</dbReference>
<keyword evidence="1" id="KW-0479">Metal-binding</keyword>
<evidence type="ECO:0000259" key="6">
    <source>
        <dbReference type="PROSITE" id="PS51787"/>
    </source>
</evidence>
<gene>
    <name evidence="7" type="ORF">BWQ96_04783</name>
</gene>
<dbReference type="OrthoDB" id="5922at2759"/>
<dbReference type="AlphaFoldDB" id="A0A2V3ITN9"/>
<dbReference type="SUPFAM" id="SSF57850">
    <property type="entry name" value="RING/U-box"/>
    <property type="match status" value="1"/>
</dbReference>
<organism evidence="7 8">
    <name type="scientific">Gracilariopsis chorda</name>
    <dbReference type="NCBI Taxonomy" id="448386"/>
    <lineage>
        <taxon>Eukaryota</taxon>
        <taxon>Rhodophyta</taxon>
        <taxon>Florideophyceae</taxon>
        <taxon>Rhodymeniophycidae</taxon>
        <taxon>Gracilariales</taxon>
        <taxon>Gracilariaceae</taxon>
        <taxon>Gracilariopsis</taxon>
    </lineage>
</organism>
<dbReference type="InterPro" id="IPR003111">
    <property type="entry name" value="Lon_prtase_N"/>
</dbReference>
<comment type="caution">
    <text evidence="7">The sequence shown here is derived from an EMBL/GenBank/DDBJ whole genome shotgun (WGS) entry which is preliminary data.</text>
</comment>
<proteinExistence type="predicted"/>
<protein>
    <submittedName>
        <fullName evidence="7">LON peptidase N-terminal domain and RING finger protein 1</fullName>
    </submittedName>
</protein>
<accession>A0A2V3ITN9</accession>
<dbReference type="PROSITE" id="PS50089">
    <property type="entry name" value="ZF_RING_2"/>
    <property type="match status" value="1"/>
</dbReference>
<evidence type="ECO:0000256" key="2">
    <source>
        <dbReference type="ARBA" id="ARBA00022771"/>
    </source>
</evidence>
<dbReference type="Proteomes" id="UP000247409">
    <property type="component" value="Unassembled WGS sequence"/>
</dbReference>
<dbReference type="SUPFAM" id="SSF88697">
    <property type="entry name" value="PUA domain-like"/>
    <property type="match status" value="1"/>
</dbReference>
<dbReference type="Gene3D" id="2.30.130.40">
    <property type="entry name" value="LON domain-like"/>
    <property type="match status" value="1"/>
</dbReference>
<evidence type="ECO:0000313" key="7">
    <source>
        <dbReference type="EMBL" id="PXF45485.1"/>
    </source>
</evidence>
<reference evidence="7 8" key="1">
    <citation type="journal article" date="2018" name="Mol. Biol. Evol.">
        <title>Analysis of the draft genome of the red seaweed Gracilariopsis chorda provides insights into genome size evolution in Rhodophyta.</title>
        <authorList>
            <person name="Lee J."/>
            <person name="Yang E.C."/>
            <person name="Graf L."/>
            <person name="Yang J.H."/>
            <person name="Qiu H."/>
            <person name="Zel Zion U."/>
            <person name="Chan C.X."/>
            <person name="Stephens T.G."/>
            <person name="Weber A.P.M."/>
            <person name="Boo G.H."/>
            <person name="Boo S.M."/>
            <person name="Kim K.M."/>
            <person name="Shin Y."/>
            <person name="Jung M."/>
            <person name="Lee S.J."/>
            <person name="Yim H.S."/>
            <person name="Lee J.H."/>
            <person name="Bhattacharya D."/>
            <person name="Yoon H.S."/>
        </authorList>
    </citation>
    <scope>NUCLEOTIDE SEQUENCE [LARGE SCALE GENOMIC DNA]</scope>
    <source>
        <strain evidence="7 8">SKKU-2015</strain>
        <tissue evidence="7">Whole body</tissue>
    </source>
</reference>
<dbReference type="EMBL" id="NBIV01000060">
    <property type="protein sequence ID" value="PXF45485.1"/>
    <property type="molecule type" value="Genomic_DNA"/>
</dbReference>
<dbReference type="STRING" id="448386.A0A2V3ITN9"/>
<keyword evidence="8" id="KW-1185">Reference proteome</keyword>